<dbReference type="FunFam" id="1.20.1250.20:FF:000508">
    <property type="entry name" value="Sodium-dependent glucose transporter 1"/>
    <property type="match status" value="1"/>
</dbReference>
<keyword evidence="9" id="KW-1185">Reference proteome</keyword>
<dbReference type="InterPro" id="IPR036259">
    <property type="entry name" value="MFS_trans_sf"/>
</dbReference>
<dbReference type="RefSeq" id="XP_019740534.1">
    <property type="nucleotide sequence ID" value="XM_019884975.1"/>
</dbReference>
<evidence type="ECO:0000256" key="4">
    <source>
        <dbReference type="ARBA" id="ARBA00022989"/>
    </source>
</evidence>
<evidence type="ECO:0000256" key="6">
    <source>
        <dbReference type="SAM" id="MobiDB-lite"/>
    </source>
</evidence>
<feature type="transmembrane region" description="Helical" evidence="7">
    <location>
        <begin position="167"/>
        <end position="192"/>
    </location>
</feature>
<feature type="transmembrane region" description="Helical" evidence="7">
    <location>
        <begin position="388"/>
        <end position="405"/>
    </location>
</feature>
<feature type="transmembrane region" description="Helical" evidence="7">
    <location>
        <begin position="204"/>
        <end position="224"/>
    </location>
</feature>
<feature type="transmembrane region" description="Helical" evidence="7">
    <location>
        <begin position="446"/>
        <end position="470"/>
    </location>
</feature>
<dbReference type="OrthoDB" id="546893at2759"/>
<feature type="transmembrane region" description="Helical" evidence="7">
    <location>
        <begin position="411"/>
        <end position="434"/>
    </location>
</feature>
<feature type="transmembrane region" description="Helical" evidence="7">
    <location>
        <begin position="476"/>
        <end position="498"/>
    </location>
</feature>
<protein>
    <submittedName>
        <fullName evidence="8">Major facilitator superfamily domain containing 4B</fullName>
    </submittedName>
</protein>
<dbReference type="STRING" id="109280.ENSHCOP00000005409"/>
<keyword evidence="4 7" id="KW-1133">Transmembrane helix</keyword>
<dbReference type="GO" id="GO:0016020">
    <property type="term" value="C:membrane"/>
    <property type="evidence" value="ECO:0007669"/>
    <property type="project" value="UniProtKB-SubCell"/>
</dbReference>
<feature type="transmembrane region" description="Helical" evidence="7">
    <location>
        <begin position="76"/>
        <end position="96"/>
    </location>
</feature>
<evidence type="ECO:0000256" key="5">
    <source>
        <dbReference type="ARBA" id="ARBA00023136"/>
    </source>
</evidence>
<dbReference type="GeneTree" id="ENSGT00530000063320"/>
<keyword evidence="5 7" id="KW-0472">Membrane</keyword>
<evidence type="ECO:0000313" key="8">
    <source>
        <dbReference type="Ensembl" id="ENSHCOP00000005409.1"/>
    </source>
</evidence>
<dbReference type="KEGG" id="hcq:109524856"/>
<keyword evidence="3 7" id="KW-0812">Transmembrane</keyword>
<feature type="transmembrane region" description="Helical" evidence="7">
    <location>
        <begin position="273"/>
        <end position="297"/>
    </location>
</feature>
<dbReference type="PANTHER" id="PTHR23121:SF9">
    <property type="entry name" value="SODIUM-DEPENDENT GLUCOSE TRANSPORTER 1"/>
    <property type="match status" value="1"/>
</dbReference>
<evidence type="ECO:0000256" key="3">
    <source>
        <dbReference type="ARBA" id="ARBA00022692"/>
    </source>
</evidence>
<feature type="transmembrane region" description="Helical" evidence="7">
    <location>
        <begin position="116"/>
        <end position="136"/>
    </location>
</feature>
<dbReference type="SUPFAM" id="SSF103473">
    <property type="entry name" value="MFS general substrate transporter"/>
    <property type="match status" value="1"/>
</dbReference>
<comment type="subcellular location">
    <subcellularLocation>
        <location evidence="1">Membrane</location>
        <topology evidence="1">Multi-pass membrane protein</topology>
    </subcellularLocation>
</comment>
<dbReference type="Proteomes" id="UP000264820">
    <property type="component" value="Unplaced"/>
</dbReference>
<comment type="similarity">
    <text evidence="2">Belongs to the major facilitator superfamily.</text>
</comment>
<feature type="transmembrane region" description="Helical" evidence="7">
    <location>
        <begin position="143"/>
        <end position="161"/>
    </location>
</feature>
<feature type="compositionally biased region" description="Polar residues" evidence="6">
    <location>
        <begin position="569"/>
        <end position="597"/>
    </location>
</feature>
<accession>A0A3Q3D835</accession>
<dbReference type="GeneID" id="109524856"/>
<proteinExistence type="inferred from homology"/>
<dbReference type="AlphaFoldDB" id="A0A3Q3D835"/>
<feature type="region of interest" description="Disordered" evidence="6">
    <location>
        <begin position="561"/>
        <end position="601"/>
    </location>
</feature>
<dbReference type="PANTHER" id="PTHR23121">
    <property type="entry name" value="SODIUM-DEPENDENT GLUCOSE TRANSPORTER 1"/>
    <property type="match status" value="1"/>
</dbReference>
<evidence type="ECO:0000256" key="1">
    <source>
        <dbReference type="ARBA" id="ARBA00004141"/>
    </source>
</evidence>
<feature type="transmembrane region" description="Helical" evidence="7">
    <location>
        <begin position="318"/>
        <end position="343"/>
    </location>
</feature>
<evidence type="ECO:0000256" key="7">
    <source>
        <dbReference type="SAM" id="Phobius"/>
    </source>
</evidence>
<dbReference type="Ensembl" id="ENSHCOT00000005421.1">
    <property type="protein sequence ID" value="ENSHCOP00000005409.1"/>
    <property type="gene ID" value="ENSHCOG00000007067.1"/>
</dbReference>
<organism evidence="8 9">
    <name type="scientific">Hippocampus comes</name>
    <name type="common">Tiger tail seahorse</name>
    <dbReference type="NCBI Taxonomy" id="109280"/>
    <lineage>
        <taxon>Eukaryota</taxon>
        <taxon>Metazoa</taxon>
        <taxon>Chordata</taxon>
        <taxon>Craniata</taxon>
        <taxon>Vertebrata</taxon>
        <taxon>Euteleostomi</taxon>
        <taxon>Actinopterygii</taxon>
        <taxon>Neopterygii</taxon>
        <taxon>Teleostei</taxon>
        <taxon>Neoteleostei</taxon>
        <taxon>Acanthomorphata</taxon>
        <taxon>Syngnathiaria</taxon>
        <taxon>Syngnathiformes</taxon>
        <taxon>Syngnathoidei</taxon>
        <taxon>Syngnathidae</taxon>
        <taxon>Hippocampus</taxon>
    </lineage>
</organism>
<evidence type="ECO:0000313" key="9">
    <source>
        <dbReference type="Proteomes" id="UP000264820"/>
    </source>
</evidence>
<dbReference type="OMA" id="IPWCKKA"/>
<sequence length="619" mass="65101">MSAASSPAAAAVKKKHVRFASMDDEQEEDTLFDKRKDAERGGLKSALKAAKRKTKAGCGDRVKVVGGGGRASCGRWMVSLTLCASFLGLGMGISVIGPTFEDLASNVKKDISNISYIFVGRSAGYIGGSLLGGVLFDCLNPNLLLGFSMLITSCGMCAIPFCKHALLLTGFMSSIGISMGILDTGGNVLILQTWGEQAGPHMQALHFSFAAGAFASPIIAKLLLGHHGNSSGGGGTASVSSNATSPVATWPIANDDHAIVRLVRGGGGNPTSMWANVVIGLFVLLTSVPFFLLSVGGDASRDKGRQPSAKPPVARHHTALVALLFFFFFAYVGAEVAYGSFIFTFAKDFAQMTQSQAAGLNSLFWATFAACRGLAIFFASCMYPGTMILLSLVGTTLSSLFLCLFSKDKAMLWICTAFYGASMSSTFPSGISWLEQYTTVTGRSAAAFVVGAALGEMALPALVGFLLGKIHGHPLLMYVSLGTATFTAILFPVMYKLASVSAGPVRKRHRRGPPDADDSEYRRALLDSGAIDEEEDEEENDADQWNDADFEVIEMDDTASLVGSPGKAASSSNPDGGAASSGTQMSEPAKESSSSDAISLVGDSPKRKLLLFADRVKRD</sequence>
<evidence type="ECO:0000256" key="2">
    <source>
        <dbReference type="ARBA" id="ARBA00008335"/>
    </source>
</evidence>
<dbReference type="CTD" id="100037368"/>
<feature type="transmembrane region" description="Helical" evidence="7">
    <location>
        <begin position="363"/>
        <end position="381"/>
    </location>
</feature>
<name>A0A3Q3D835_HIPCM</name>
<reference evidence="8" key="2">
    <citation type="submission" date="2025-09" db="UniProtKB">
        <authorList>
            <consortium name="Ensembl"/>
        </authorList>
    </citation>
    <scope>IDENTIFICATION</scope>
</reference>
<dbReference type="Gene3D" id="1.20.1250.20">
    <property type="entry name" value="MFS general substrate transporter like domains"/>
    <property type="match status" value="2"/>
</dbReference>
<reference evidence="8" key="1">
    <citation type="submission" date="2025-08" db="UniProtKB">
        <authorList>
            <consortium name="Ensembl"/>
        </authorList>
    </citation>
    <scope>IDENTIFICATION</scope>
</reference>